<name>K6ZBB3_9ALTE</name>
<dbReference type="STRING" id="1121922.GCA_000428905_01880"/>
<gene>
    <name evidence="1" type="ORF">GPAL_0777</name>
</gene>
<sequence>MSTLTIISVVDSGPLTDDLRTDKNQRIHKATKPDVSFSNHVEYPTLDIY</sequence>
<dbReference type="Proteomes" id="UP000006251">
    <property type="component" value="Unassembled WGS sequence"/>
</dbReference>
<evidence type="ECO:0000313" key="2">
    <source>
        <dbReference type="Proteomes" id="UP000006251"/>
    </source>
</evidence>
<dbReference type="AlphaFoldDB" id="K6ZBB3"/>
<comment type="caution">
    <text evidence="1">The sequence shown here is derived from an EMBL/GenBank/DDBJ whole genome shotgun (WGS) entry which is preliminary data.</text>
</comment>
<accession>K6ZBB3</accession>
<evidence type="ECO:0000313" key="1">
    <source>
        <dbReference type="EMBL" id="GAC27657.1"/>
    </source>
</evidence>
<protein>
    <submittedName>
        <fullName evidence="1">Uncharacterized protein</fullName>
    </submittedName>
</protein>
<organism evidence="1 2">
    <name type="scientific">Brumicola pallidula DSM 14239 = ACAM 615</name>
    <dbReference type="NCBI Taxonomy" id="1121922"/>
    <lineage>
        <taxon>Bacteria</taxon>
        <taxon>Pseudomonadati</taxon>
        <taxon>Pseudomonadota</taxon>
        <taxon>Gammaproteobacteria</taxon>
        <taxon>Alteromonadales</taxon>
        <taxon>Alteromonadaceae</taxon>
        <taxon>Brumicola</taxon>
    </lineage>
</organism>
<reference evidence="2" key="1">
    <citation type="journal article" date="2014" name="Environ. Microbiol.">
        <title>Comparative genomics of the marine bacterial genus Glaciecola reveals the high degree of genomic diversity and genomic characteristic for cold adaptation.</title>
        <authorList>
            <person name="Qin Q.L."/>
            <person name="Xie B.B."/>
            <person name="Yu Y."/>
            <person name="Shu Y.L."/>
            <person name="Rong J.C."/>
            <person name="Zhang Y.J."/>
            <person name="Zhao D.L."/>
            <person name="Chen X.L."/>
            <person name="Zhang X.Y."/>
            <person name="Chen B."/>
            <person name="Zhou B.C."/>
            <person name="Zhang Y.Z."/>
        </authorList>
    </citation>
    <scope>NUCLEOTIDE SEQUENCE [LARGE SCALE GENOMIC DNA]</scope>
    <source>
        <strain evidence="2">ACAM 615</strain>
    </source>
</reference>
<dbReference type="EMBL" id="BAEQ01000014">
    <property type="protein sequence ID" value="GAC27657.1"/>
    <property type="molecule type" value="Genomic_DNA"/>
</dbReference>
<proteinExistence type="predicted"/>
<keyword evidence="2" id="KW-1185">Reference proteome</keyword>